<feature type="transmembrane region" description="Helical" evidence="1">
    <location>
        <begin position="28"/>
        <end position="48"/>
    </location>
</feature>
<evidence type="ECO:0000256" key="1">
    <source>
        <dbReference type="SAM" id="Phobius"/>
    </source>
</evidence>
<dbReference type="STRING" id="39947.A0A0P0WMU5"/>
<organism evidence="2 3">
    <name type="scientific">Oryza sativa subsp. japonica</name>
    <name type="common">Rice</name>
    <dbReference type="NCBI Taxonomy" id="39947"/>
    <lineage>
        <taxon>Eukaryota</taxon>
        <taxon>Viridiplantae</taxon>
        <taxon>Streptophyta</taxon>
        <taxon>Embryophyta</taxon>
        <taxon>Tracheophyta</taxon>
        <taxon>Spermatophyta</taxon>
        <taxon>Magnoliopsida</taxon>
        <taxon>Liliopsida</taxon>
        <taxon>Poales</taxon>
        <taxon>Poaceae</taxon>
        <taxon>BOP clade</taxon>
        <taxon>Oryzoideae</taxon>
        <taxon>Oryzeae</taxon>
        <taxon>Oryzinae</taxon>
        <taxon>Oryza</taxon>
        <taxon>Oryza sativa</taxon>
    </lineage>
</organism>
<reference evidence="3" key="1">
    <citation type="journal article" date="2005" name="Nature">
        <title>The map-based sequence of the rice genome.</title>
        <authorList>
            <consortium name="International rice genome sequencing project (IRGSP)"/>
            <person name="Matsumoto T."/>
            <person name="Wu J."/>
            <person name="Kanamori H."/>
            <person name="Katayose Y."/>
            <person name="Fujisawa M."/>
            <person name="Namiki N."/>
            <person name="Mizuno H."/>
            <person name="Yamamoto K."/>
            <person name="Antonio B.A."/>
            <person name="Baba T."/>
            <person name="Sakata K."/>
            <person name="Nagamura Y."/>
            <person name="Aoki H."/>
            <person name="Arikawa K."/>
            <person name="Arita K."/>
            <person name="Bito T."/>
            <person name="Chiden Y."/>
            <person name="Fujitsuka N."/>
            <person name="Fukunaka R."/>
            <person name="Hamada M."/>
            <person name="Harada C."/>
            <person name="Hayashi A."/>
            <person name="Hijishita S."/>
            <person name="Honda M."/>
            <person name="Hosokawa S."/>
            <person name="Ichikawa Y."/>
            <person name="Idonuma A."/>
            <person name="Iijima M."/>
            <person name="Ikeda M."/>
            <person name="Ikeno M."/>
            <person name="Ito K."/>
            <person name="Ito S."/>
            <person name="Ito T."/>
            <person name="Ito Y."/>
            <person name="Ito Y."/>
            <person name="Iwabuchi A."/>
            <person name="Kamiya K."/>
            <person name="Karasawa W."/>
            <person name="Kurita K."/>
            <person name="Katagiri S."/>
            <person name="Kikuta A."/>
            <person name="Kobayashi H."/>
            <person name="Kobayashi N."/>
            <person name="Machita K."/>
            <person name="Maehara T."/>
            <person name="Masukawa M."/>
            <person name="Mizubayashi T."/>
            <person name="Mukai Y."/>
            <person name="Nagasaki H."/>
            <person name="Nagata Y."/>
            <person name="Naito S."/>
            <person name="Nakashima M."/>
            <person name="Nakama Y."/>
            <person name="Nakamichi Y."/>
            <person name="Nakamura M."/>
            <person name="Meguro A."/>
            <person name="Negishi M."/>
            <person name="Ohta I."/>
            <person name="Ohta T."/>
            <person name="Okamoto M."/>
            <person name="Ono N."/>
            <person name="Saji S."/>
            <person name="Sakaguchi M."/>
            <person name="Sakai K."/>
            <person name="Shibata M."/>
            <person name="Shimokawa T."/>
            <person name="Song J."/>
            <person name="Takazaki Y."/>
            <person name="Terasawa K."/>
            <person name="Tsugane M."/>
            <person name="Tsuji K."/>
            <person name="Ueda S."/>
            <person name="Waki K."/>
            <person name="Yamagata H."/>
            <person name="Yamamoto M."/>
            <person name="Yamamoto S."/>
            <person name="Yamane H."/>
            <person name="Yoshiki S."/>
            <person name="Yoshihara R."/>
            <person name="Yukawa K."/>
            <person name="Zhong H."/>
            <person name="Yano M."/>
            <person name="Yuan Q."/>
            <person name="Ouyang S."/>
            <person name="Liu J."/>
            <person name="Jones K.M."/>
            <person name="Gansberger K."/>
            <person name="Moffat K."/>
            <person name="Hill J."/>
            <person name="Bera J."/>
            <person name="Fadrosh D."/>
            <person name="Jin S."/>
            <person name="Johri S."/>
            <person name="Kim M."/>
            <person name="Overton L."/>
            <person name="Reardon M."/>
            <person name="Tsitrin T."/>
            <person name="Vuong H."/>
            <person name="Weaver B."/>
            <person name="Ciecko A."/>
            <person name="Tallon L."/>
            <person name="Jackson J."/>
            <person name="Pai G."/>
            <person name="Aken S.V."/>
            <person name="Utterback T."/>
            <person name="Reidmuller S."/>
            <person name="Feldblyum T."/>
            <person name="Hsiao J."/>
            <person name="Zismann V."/>
            <person name="Iobst S."/>
            <person name="de Vazeille A.R."/>
            <person name="Buell C.R."/>
            <person name="Ying K."/>
            <person name="Li Y."/>
            <person name="Lu T."/>
            <person name="Huang Y."/>
            <person name="Zhao Q."/>
            <person name="Feng Q."/>
            <person name="Zhang L."/>
            <person name="Zhu J."/>
            <person name="Weng Q."/>
            <person name="Mu J."/>
            <person name="Lu Y."/>
            <person name="Fan D."/>
            <person name="Liu Y."/>
            <person name="Guan J."/>
            <person name="Zhang Y."/>
            <person name="Yu S."/>
            <person name="Liu X."/>
            <person name="Zhang Y."/>
            <person name="Hong G."/>
            <person name="Han B."/>
            <person name="Choisne N."/>
            <person name="Demange N."/>
            <person name="Orjeda G."/>
            <person name="Samain S."/>
            <person name="Cattolico L."/>
            <person name="Pelletier E."/>
            <person name="Couloux A."/>
            <person name="Segurens B."/>
            <person name="Wincker P."/>
            <person name="D'Hont A."/>
            <person name="Scarpelli C."/>
            <person name="Weissenbach J."/>
            <person name="Salanoubat M."/>
            <person name="Quetier F."/>
            <person name="Yu Y."/>
            <person name="Kim H.R."/>
            <person name="Rambo T."/>
            <person name="Currie J."/>
            <person name="Collura K."/>
            <person name="Luo M."/>
            <person name="Yang T."/>
            <person name="Ammiraju J.S.S."/>
            <person name="Engler F."/>
            <person name="Soderlund C."/>
            <person name="Wing R.A."/>
            <person name="Palmer L.E."/>
            <person name="de la Bastide M."/>
            <person name="Spiegel L."/>
            <person name="Nascimento L."/>
            <person name="Zutavern T."/>
            <person name="O'Shaughnessy A."/>
            <person name="Dike S."/>
            <person name="Dedhia N."/>
            <person name="Preston R."/>
            <person name="Balija V."/>
            <person name="McCombie W.R."/>
            <person name="Chow T."/>
            <person name="Chen H."/>
            <person name="Chung M."/>
            <person name="Chen C."/>
            <person name="Shaw J."/>
            <person name="Wu H."/>
            <person name="Hsiao K."/>
            <person name="Chao Y."/>
            <person name="Chu M."/>
            <person name="Cheng C."/>
            <person name="Hour A."/>
            <person name="Lee P."/>
            <person name="Lin S."/>
            <person name="Lin Y."/>
            <person name="Liou J."/>
            <person name="Liu S."/>
            <person name="Hsing Y."/>
            <person name="Raghuvanshi S."/>
            <person name="Mohanty A."/>
            <person name="Bharti A.K."/>
            <person name="Gaur A."/>
            <person name="Gupta V."/>
            <person name="Kumar D."/>
            <person name="Ravi V."/>
            <person name="Vij S."/>
            <person name="Kapur A."/>
            <person name="Khurana P."/>
            <person name="Khurana P."/>
            <person name="Khurana J.P."/>
            <person name="Tyagi A.K."/>
            <person name="Gaikwad K."/>
            <person name="Singh A."/>
            <person name="Dalal V."/>
            <person name="Srivastava S."/>
            <person name="Dixit A."/>
            <person name="Pal A.K."/>
            <person name="Ghazi I.A."/>
            <person name="Yadav M."/>
            <person name="Pandit A."/>
            <person name="Bhargava A."/>
            <person name="Sureshbabu K."/>
            <person name="Batra K."/>
            <person name="Sharma T.R."/>
            <person name="Mohapatra T."/>
            <person name="Singh N.K."/>
            <person name="Messing J."/>
            <person name="Nelson A.B."/>
            <person name="Fuks G."/>
            <person name="Kavchok S."/>
            <person name="Keizer G."/>
            <person name="Linton E."/>
            <person name="Llaca V."/>
            <person name="Song R."/>
            <person name="Tanyolac B."/>
            <person name="Young S."/>
            <person name="Ho-Il K."/>
            <person name="Hahn J.H."/>
            <person name="Sangsakoo G."/>
            <person name="Vanavichit A."/>
            <person name="de Mattos Luiz.A.T."/>
            <person name="Zimmer P.D."/>
            <person name="Malone G."/>
            <person name="Dellagostin O."/>
            <person name="de Oliveira A.C."/>
            <person name="Bevan M."/>
            <person name="Bancroft I."/>
            <person name="Minx P."/>
            <person name="Cordum H."/>
            <person name="Wilson R."/>
            <person name="Cheng Z."/>
            <person name="Jin W."/>
            <person name="Jiang J."/>
            <person name="Leong S.A."/>
            <person name="Iwama H."/>
            <person name="Gojobori T."/>
            <person name="Itoh T."/>
            <person name="Niimura Y."/>
            <person name="Fujii Y."/>
            <person name="Habara T."/>
            <person name="Sakai H."/>
            <person name="Sato Y."/>
            <person name="Wilson G."/>
            <person name="Kumar K."/>
            <person name="McCouch S."/>
            <person name="Juretic N."/>
            <person name="Hoen D."/>
            <person name="Wright S."/>
            <person name="Bruskiewich R."/>
            <person name="Bureau T."/>
            <person name="Miyao A."/>
            <person name="Hirochika H."/>
            <person name="Nishikawa T."/>
            <person name="Kadowaki K."/>
            <person name="Sugiura M."/>
            <person name="Burr B."/>
            <person name="Sasaki T."/>
        </authorList>
    </citation>
    <scope>NUCLEOTIDE SEQUENCE [LARGE SCALE GENOMIC DNA]</scope>
    <source>
        <strain evidence="3">cv. Nipponbare</strain>
    </source>
</reference>
<keyword evidence="3" id="KW-1185">Reference proteome</keyword>
<dbReference type="EMBL" id="AP014961">
    <property type="protein sequence ID" value="BAS94180.1"/>
    <property type="molecule type" value="Genomic_DNA"/>
</dbReference>
<name>A0A0P0WMU5_ORYSJ</name>
<dbReference type="Proteomes" id="UP000059680">
    <property type="component" value="Chromosome 5"/>
</dbReference>
<dbReference type="Gramene" id="Os05t0433600-00">
    <property type="protein sequence ID" value="Os05t0433600-00"/>
    <property type="gene ID" value="Os05g0433600"/>
</dbReference>
<evidence type="ECO:0000313" key="2">
    <source>
        <dbReference type="EMBL" id="BAS94180.1"/>
    </source>
</evidence>
<keyword evidence="1" id="KW-0472">Membrane</keyword>
<evidence type="ECO:0000313" key="3">
    <source>
        <dbReference type="Proteomes" id="UP000059680"/>
    </source>
</evidence>
<accession>A0A0P0WMU5</accession>
<keyword evidence="1" id="KW-1133">Transmembrane helix</keyword>
<reference evidence="2 3" key="3">
    <citation type="journal article" date="2013" name="Rice">
        <title>Improvement of the Oryza sativa Nipponbare reference genome using next generation sequence and optical map data.</title>
        <authorList>
            <person name="Kawahara Y."/>
            <person name="de la Bastide M."/>
            <person name="Hamilton J.P."/>
            <person name="Kanamori H."/>
            <person name="McCombie W.R."/>
            <person name="Ouyang S."/>
            <person name="Schwartz D.C."/>
            <person name="Tanaka T."/>
            <person name="Wu J."/>
            <person name="Zhou S."/>
            <person name="Childs K.L."/>
            <person name="Davidson R.M."/>
            <person name="Lin H."/>
            <person name="Quesada-Ocampo L."/>
            <person name="Vaillancourt B."/>
            <person name="Sakai H."/>
            <person name="Lee S.S."/>
            <person name="Kim J."/>
            <person name="Numa H."/>
            <person name="Itoh T."/>
            <person name="Buell C.R."/>
            <person name="Matsumoto T."/>
        </authorList>
    </citation>
    <scope>NUCLEOTIDE SEQUENCE [LARGE SCALE GENOMIC DNA]</scope>
    <source>
        <strain evidence="3">cv. Nipponbare</strain>
    </source>
</reference>
<reference evidence="2 3" key="2">
    <citation type="journal article" date="2013" name="Plant Cell Physiol.">
        <title>Rice Annotation Project Database (RAP-DB): an integrative and interactive database for rice genomics.</title>
        <authorList>
            <person name="Sakai H."/>
            <person name="Lee S.S."/>
            <person name="Tanaka T."/>
            <person name="Numa H."/>
            <person name="Kim J."/>
            <person name="Kawahara Y."/>
            <person name="Wakimoto H."/>
            <person name="Yang C.C."/>
            <person name="Iwamoto M."/>
            <person name="Abe T."/>
            <person name="Yamada Y."/>
            <person name="Muto A."/>
            <person name="Inokuchi H."/>
            <person name="Ikemura T."/>
            <person name="Matsumoto T."/>
            <person name="Sasaki T."/>
            <person name="Itoh T."/>
        </authorList>
    </citation>
    <scope>NUCLEOTIDE SEQUENCE [LARGE SCALE GENOMIC DNA]</scope>
    <source>
        <strain evidence="3">cv. Nipponbare</strain>
    </source>
</reference>
<dbReference type="PaxDb" id="39947-A0A0P0WMU5"/>
<sequence length="146" mass="15950">MVKIEAPAAAGLEEPAAVLAIKMDKTTIIVSAVVGSLGLLSAILGFAAEGAKRTKATLRTRPVRLVLLVELIVSSGRAGCLRGHLAGDNTGHRGCHRRLLRVLQVPRHPVRDQADRRRRLRRLLLVSRRAPRAYVHALIDRLRAVL</sequence>
<protein>
    <submittedName>
        <fullName evidence="2">Os05g0433600 protein</fullName>
    </submittedName>
</protein>
<dbReference type="InParanoid" id="A0A0P0WMU5"/>
<dbReference type="AlphaFoldDB" id="A0A0P0WMU5"/>
<keyword evidence="1" id="KW-0812">Transmembrane</keyword>
<gene>
    <name evidence="2" type="ordered locus">Os05g0433600</name>
    <name evidence="2" type="ORF">OSNPB_050433600</name>
</gene>
<proteinExistence type="predicted"/>